<name>A0ACC6RH46_9BURK</name>
<gene>
    <name evidence="1" type="ORF">VSR83_11895</name>
</gene>
<dbReference type="EMBL" id="JAYMRU010000007">
    <property type="protein sequence ID" value="MEM5400784.1"/>
    <property type="molecule type" value="Genomic_DNA"/>
</dbReference>
<evidence type="ECO:0000313" key="2">
    <source>
        <dbReference type="Proteomes" id="UP001392318"/>
    </source>
</evidence>
<proteinExistence type="predicted"/>
<keyword evidence="2" id="KW-1185">Reference proteome</keyword>
<organism evidence="1 2">
    <name type="scientific">Paraburkholderia unamae</name>
    <dbReference type="NCBI Taxonomy" id="219649"/>
    <lineage>
        <taxon>Bacteria</taxon>
        <taxon>Pseudomonadati</taxon>
        <taxon>Pseudomonadota</taxon>
        <taxon>Betaproteobacteria</taxon>
        <taxon>Burkholderiales</taxon>
        <taxon>Burkholderiaceae</taxon>
        <taxon>Paraburkholderia</taxon>
    </lineage>
</organism>
<dbReference type="Proteomes" id="UP001392318">
    <property type="component" value="Unassembled WGS sequence"/>
</dbReference>
<comment type="caution">
    <text evidence="1">The sequence shown here is derived from an EMBL/GenBank/DDBJ whole genome shotgun (WGS) entry which is preliminary data.</text>
</comment>
<protein>
    <submittedName>
        <fullName evidence="1">DUF927 domain-containing protein</fullName>
    </submittedName>
</protein>
<sequence>MDTLQFLQAILPAEGKYILAVQNKNGPGFHHRLFDTIPQLANACLSNDKAGEIVYYACASFTGEHIETPDRHNPGKMKKSVRKQELVHKVKAFWIDIDCGADKADEGKGYATKGDALKALQAFCANVGLKLPMIVDSGGGLHCYWPLTRDIGPKSWTALAEAFKRLLAEEGLLADPSRTADRSSVLRPVGTHNRKPGREERVVTLKHPGQGPYTPEEFREKLGNVDAPTAFDAALPAHLRGVGASNGLAAQQRQFLPASARKCAERCQQIQLFRDGASMSEPSWRAAMSVVVKCTEGAELAHEWSSADSRYNYVETQEKIDNWQKPPATCQQFFDHYRAGCDGCQFRGLDGSLPDFKSPIKLGEEIPEPKPEAVMQVEVETPEGEVQTVEYTIPEKPAGFDWDGFCMTYTVMDEDDVPKTTYMSNTHFYVYGWSSDGEKHYAQCRAHKPRGGVVEFNFPFDAISGPAETVKVLSSGSIMPTSAKNAANALSAYMRASIDNIKRDMDDNKVYRSFGWTPTGDGIVIGHTLYKSDGTEGMAYLGGSAQTLGKHFTKQGTVEGYADAVNSVYNRRGMEPMQYAYCAGFGSLLTPLAIGGFKGCTLAITGGKSGRGKTTVASMALEAFGDSAKLTRTKSDTIKSFYGTMAAMGNLPILFDEFTSLEPDEVSAWAYSITEGAERSRMQSTSTGVKLAETGTWALSPYVTGNSNMYDKLAAVRLDAHAEAARILQISTDVYAIPSIEPSGLVKSAFDKARANRGVAGEAFAKYILANKAAVTKLVIEYMEAYEKVLPEQTYRFWVAHAACTMAAATVLRNIGVIAFDLKGMLNWTRRLFTDLVAEVTEKNTVDEDDILARFINEISPQTIVTSGYVAKPGYMPEEVRTYHEVAARYVLGNVHTEAKYHGKLIVSRVALRTWCSRNRVAPDVLLSAAKGKGAIVYHDVKMNLTKGTTAAPVNTNCVVLDATKLGGEVALPSLQSVPSNSAVAV</sequence>
<reference evidence="1" key="1">
    <citation type="submission" date="2024-01" db="EMBL/GenBank/DDBJ databases">
        <title>The diversity of rhizobia nodulating Mimosa spp. in eleven states of Brazil covering several biomes is determined by host plant, location, and edaphic factors.</title>
        <authorList>
            <person name="Rouws L."/>
            <person name="Barauna A."/>
            <person name="Beukes C."/>
            <person name="De Faria S.M."/>
            <person name="Gross E."/>
            <person name="Dos Reis Junior F.B."/>
            <person name="Simon M."/>
            <person name="Maluk M."/>
            <person name="Odee D.W."/>
            <person name="Kenicer G."/>
            <person name="Young J.P.W."/>
            <person name="Reis V.M."/>
            <person name="Zilli J."/>
            <person name="James E.K."/>
        </authorList>
    </citation>
    <scope>NUCLEOTIDE SEQUENCE</scope>
    <source>
        <strain evidence="1">JPY452</strain>
    </source>
</reference>
<accession>A0ACC6RH46</accession>
<evidence type="ECO:0000313" key="1">
    <source>
        <dbReference type="EMBL" id="MEM5400784.1"/>
    </source>
</evidence>